<dbReference type="Proteomes" id="UP000217838">
    <property type="component" value="Unassembled WGS sequence"/>
</dbReference>
<comment type="caution">
    <text evidence="1">The sequence shown here is derived from an EMBL/GenBank/DDBJ whole genome shotgun (WGS) entry which is preliminary data.</text>
</comment>
<reference evidence="2" key="1">
    <citation type="submission" date="2017-08" db="EMBL/GenBank/DDBJ databases">
        <title>A dynamic microbial community with high functional redundancy inhabits the cold, oxic subseafloor aquifer.</title>
        <authorList>
            <person name="Tully B.J."/>
            <person name="Wheat C.G."/>
            <person name="Glazer B.T."/>
            <person name="Huber J.A."/>
        </authorList>
    </citation>
    <scope>NUCLEOTIDE SEQUENCE [LARGE SCALE GENOMIC DNA]</scope>
</reference>
<proteinExistence type="predicted"/>
<gene>
    <name evidence="1" type="ORF">COB11_01720</name>
</gene>
<dbReference type="Gene3D" id="1.25.10.10">
    <property type="entry name" value="Leucine-rich Repeat Variant"/>
    <property type="match status" value="1"/>
</dbReference>
<sequence length="291" mass="33008">MDIPLVDTIDLEILMHRDVHFGGNFSIMLEYYEKDGVGTMPDFESPRIKKLLLEEEKLGQNLSEVLLPEQARERVEEAKNMYLSLRDIYEDKNTTKLSILISDLILSEENYPEKEIKALSAHGKAAVKPLVDLLHTDKLYDPLFPGYGRTPIFSAEVLSNIKDEKAIPPLFEAMGQENFFTDEAMIMALSSFGNTARKFLIRRMVHLPISRDNEHAAIVLTSMPECSEIANACLTLLKDQDVRNNESFANYLILGCSGLKSDVQKDEFKKIAKGLNGFIKFEMNLIAKAWD</sequence>
<organism evidence="1 2">
    <name type="scientific">Aerophobetes bacterium</name>
    <dbReference type="NCBI Taxonomy" id="2030807"/>
    <lineage>
        <taxon>Bacteria</taxon>
        <taxon>Candidatus Aerophobota</taxon>
    </lineage>
</organism>
<dbReference type="InterPro" id="IPR011989">
    <property type="entry name" value="ARM-like"/>
</dbReference>
<evidence type="ECO:0008006" key="3">
    <source>
        <dbReference type="Google" id="ProtNLM"/>
    </source>
</evidence>
<protein>
    <recommendedName>
        <fullName evidence="3">HEAT repeat domain-containing protein</fullName>
    </recommendedName>
</protein>
<dbReference type="AlphaFoldDB" id="A0A2A4YLD1"/>
<evidence type="ECO:0000313" key="2">
    <source>
        <dbReference type="Proteomes" id="UP000217838"/>
    </source>
</evidence>
<dbReference type="EMBL" id="NVUU01000013">
    <property type="protein sequence ID" value="PCI95626.1"/>
    <property type="molecule type" value="Genomic_DNA"/>
</dbReference>
<accession>A0A2A4YLD1</accession>
<evidence type="ECO:0000313" key="1">
    <source>
        <dbReference type="EMBL" id="PCI95626.1"/>
    </source>
</evidence>
<name>A0A2A4YLD1_UNCAE</name>